<reference evidence="1 2" key="1">
    <citation type="journal article" date="2014" name="Genome Announc.">
        <title>Draft Genome Sequence of Petroleum Oil-Degrading Marine Bacterium Pseudomonas taeanensis Strain MS-3, Isolated from a Crude Oil-Contaminated Seashore.</title>
        <authorList>
            <person name="Lee S.Y."/>
            <person name="Kim S.H."/>
            <person name="Lee D.G."/>
            <person name="Shin S."/>
            <person name="Yun S.H."/>
            <person name="Choi C.W."/>
            <person name="Chung Y.H."/>
            <person name="Choi J.S."/>
            <person name="Kahng H.Y."/>
            <person name="Kim S.I."/>
        </authorList>
    </citation>
    <scope>NUCLEOTIDE SEQUENCE [LARGE SCALE GENOMIC DNA]</scope>
    <source>
        <strain evidence="1 2">MS-3</strain>
    </source>
</reference>
<comment type="caution">
    <text evidence="1">The sequence shown here is derived from an EMBL/GenBank/DDBJ whole genome shotgun (WGS) entry which is preliminary data.</text>
</comment>
<accession>A0A0A1YL80</accession>
<dbReference type="RefSeq" id="WP_025164970.1">
    <property type="nucleotide sequence ID" value="NZ_AWSQ01000002.1"/>
</dbReference>
<name>A0A0A1YL80_9PSED</name>
<sequence length="63" mass="7208">MSEQNQTEPASDAEVFAYMQRQLRSGRVKPVVLVDLTQKAFPDVSRERIVHCFGELDSSLLKR</sequence>
<dbReference type="Proteomes" id="UP000030063">
    <property type="component" value="Unassembled WGS sequence"/>
</dbReference>
<dbReference type="STRING" id="1395571.TMS3_0109400"/>
<gene>
    <name evidence="1" type="ORF">TMS3_0109400</name>
</gene>
<evidence type="ECO:0000313" key="1">
    <source>
        <dbReference type="EMBL" id="KFX69723.1"/>
    </source>
</evidence>
<protein>
    <submittedName>
        <fullName evidence="1">Uncharacterized protein</fullName>
    </submittedName>
</protein>
<organism evidence="1 2">
    <name type="scientific">Pseudomonas taeanensis MS-3</name>
    <dbReference type="NCBI Taxonomy" id="1395571"/>
    <lineage>
        <taxon>Bacteria</taxon>
        <taxon>Pseudomonadati</taxon>
        <taxon>Pseudomonadota</taxon>
        <taxon>Gammaproteobacteria</taxon>
        <taxon>Pseudomonadales</taxon>
        <taxon>Pseudomonadaceae</taxon>
        <taxon>Pseudomonas</taxon>
    </lineage>
</organism>
<proteinExistence type="predicted"/>
<evidence type="ECO:0000313" key="2">
    <source>
        <dbReference type="Proteomes" id="UP000030063"/>
    </source>
</evidence>
<dbReference type="AlphaFoldDB" id="A0A0A1YL80"/>
<dbReference type="OrthoDB" id="6905364at2"/>
<keyword evidence="2" id="KW-1185">Reference proteome</keyword>
<dbReference type="EMBL" id="AWSQ01000002">
    <property type="protein sequence ID" value="KFX69723.1"/>
    <property type="molecule type" value="Genomic_DNA"/>
</dbReference>